<protein>
    <submittedName>
        <fullName evidence="2">Uncharacterized protein</fullName>
    </submittedName>
</protein>
<dbReference type="AlphaFoldDB" id="A0AAV5WQJ6"/>
<organism evidence="2 3">
    <name type="scientific">Pristionchus fissidentatus</name>
    <dbReference type="NCBI Taxonomy" id="1538716"/>
    <lineage>
        <taxon>Eukaryota</taxon>
        <taxon>Metazoa</taxon>
        <taxon>Ecdysozoa</taxon>
        <taxon>Nematoda</taxon>
        <taxon>Chromadorea</taxon>
        <taxon>Rhabditida</taxon>
        <taxon>Rhabditina</taxon>
        <taxon>Diplogasteromorpha</taxon>
        <taxon>Diplogasteroidea</taxon>
        <taxon>Neodiplogasteridae</taxon>
        <taxon>Pristionchus</taxon>
    </lineage>
</organism>
<comment type="caution">
    <text evidence="2">The sequence shown here is derived from an EMBL/GenBank/DDBJ whole genome shotgun (WGS) entry which is preliminary data.</text>
</comment>
<gene>
    <name evidence="2" type="ORF">PFISCL1PPCAC_24087</name>
</gene>
<feature type="non-terminal residue" evidence="2">
    <location>
        <position position="1"/>
    </location>
</feature>
<accession>A0AAV5WQJ6</accession>
<evidence type="ECO:0000313" key="3">
    <source>
        <dbReference type="Proteomes" id="UP001432322"/>
    </source>
</evidence>
<keyword evidence="3" id="KW-1185">Reference proteome</keyword>
<dbReference type="EMBL" id="BTSY01000006">
    <property type="protein sequence ID" value="GMT32790.1"/>
    <property type="molecule type" value="Genomic_DNA"/>
</dbReference>
<sequence>TPFSNSILMMEMSGGDCAQREIESLRKLNRVSTLLSSHPSIVEPYALNFAPRFTATQDLTLINDRFEMEEFKERDRFRYKTRVMVTASDWDREKKEKERRDRNNRGRMDRTHNERPPPTEKLVFKEVNGVDVALNGLKDGGYELTVKSTTFDLKRRELINMERYLVEAAARMEMSGVKRQKEADSLREVLQEWIADAKIIAEWNDKSSLYSIVSELDKETMEVDENTEMLSLSFSTRFNAVEYSITVQMPNEKDVRVKSNPHLRGVNQVIESLFPTHSLLDVITHGIWKLAAVVE</sequence>
<reference evidence="2" key="1">
    <citation type="submission" date="2023-10" db="EMBL/GenBank/DDBJ databases">
        <title>Genome assembly of Pristionchus species.</title>
        <authorList>
            <person name="Yoshida K."/>
            <person name="Sommer R.J."/>
        </authorList>
    </citation>
    <scope>NUCLEOTIDE SEQUENCE</scope>
    <source>
        <strain evidence="2">RS5133</strain>
    </source>
</reference>
<evidence type="ECO:0000313" key="2">
    <source>
        <dbReference type="EMBL" id="GMT32790.1"/>
    </source>
</evidence>
<dbReference type="Proteomes" id="UP001432322">
    <property type="component" value="Unassembled WGS sequence"/>
</dbReference>
<feature type="region of interest" description="Disordered" evidence="1">
    <location>
        <begin position="90"/>
        <end position="119"/>
    </location>
</feature>
<proteinExistence type="predicted"/>
<name>A0AAV5WQJ6_9BILA</name>
<evidence type="ECO:0000256" key="1">
    <source>
        <dbReference type="SAM" id="MobiDB-lite"/>
    </source>
</evidence>